<dbReference type="InterPro" id="IPR053202">
    <property type="entry name" value="EGF_Rcpt_Signaling_Reg"/>
</dbReference>
<keyword evidence="2" id="KW-0808">Transferase</keyword>
<proteinExistence type="predicted"/>
<dbReference type="PANTHER" id="PTHR34009:SF2">
    <property type="entry name" value="PROTEIN STAR"/>
    <property type="match status" value="1"/>
</dbReference>
<evidence type="ECO:0000259" key="1">
    <source>
        <dbReference type="Pfam" id="PF05050"/>
    </source>
</evidence>
<dbReference type="GO" id="GO:0005886">
    <property type="term" value="C:plasma membrane"/>
    <property type="evidence" value="ECO:0007669"/>
    <property type="project" value="TreeGrafter"/>
</dbReference>
<gene>
    <name evidence="2" type="ORF">LV83_03661</name>
</gene>
<accession>A0A327P1Y8</accession>
<dbReference type="PANTHER" id="PTHR34009">
    <property type="entry name" value="PROTEIN STAR"/>
    <property type="match status" value="1"/>
</dbReference>
<evidence type="ECO:0000313" key="3">
    <source>
        <dbReference type="Proteomes" id="UP000249610"/>
    </source>
</evidence>
<protein>
    <submittedName>
        <fullName evidence="2">Methyltransferase FkbM-like protein</fullName>
    </submittedName>
</protein>
<dbReference type="GO" id="GO:0016197">
    <property type="term" value="P:endosomal transport"/>
    <property type="evidence" value="ECO:0007669"/>
    <property type="project" value="TreeGrafter"/>
</dbReference>
<organism evidence="2 3">
    <name type="scientific">Algoriphagus yeomjeoni</name>
    <dbReference type="NCBI Taxonomy" id="291403"/>
    <lineage>
        <taxon>Bacteria</taxon>
        <taxon>Pseudomonadati</taxon>
        <taxon>Bacteroidota</taxon>
        <taxon>Cytophagia</taxon>
        <taxon>Cytophagales</taxon>
        <taxon>Cyclobacteriaceae</taxon>
        <taxon>Algoriphagus</taxon>
    </lineage>
</organism>
<keyword evidence="3" id="KW-1185">Reference proteome</keyword>
<dbReference type="SUPFAM" id="SSF53335">
    <property type="entry name" value="S-adenosyl-L-methionine-dependent methyltransferases"/>
    <property type="match status" value="1"/>
</dbReference>
<evidence type="ECO:0000313" key="2">
    <source>
        <dbReference type="EMBL" id="RAI85581.1"/>
    </source>
</evidence>
<sequence length="225" mass="26418">MFNYLRNLYYNYLDGSSFKSYSSEGEDMILKKIFYRQDKGFYLDIGAFHPKKASNTYFFYKRGWSGINIDAMPGSMILFNKFRKRDINIEVPIGKDGQFVNYFEFEDKSLNGFESESLKAKDQNKSQNRLKRVHQLKCKSLNSILDDFLPPNQTIDFLSIDVEGQEFTVLESFDFDKYSPIWILAEILDFSFRSSVSNSLDMLLMANGYQVRAKTLNTVFYYRPL</sequence>
<dbReference type="GO" id="GO:0008168">
    <property type="term" value="F:methyltransferase activity"/>
    <property type="evidence" value="ECO:0007669"/>
    <property type="project" value="UniProtKB-KW"/>
</dbReference>
<dbReference type="AlphaFoldDB" id="A0A327P1Y8"/>
<dbReference type="GO" id="GO:0006888">
    <property type="term" value="P:endoplasmic reticulum to Golgi vesicle-mediated transport"/>
    <property type="evidence" value="ECO:0007669"/>
    <property type="project" value="TreeGrafter"/>
</dbReference>
<comment type="caution">
    <text evidence="2">The sequence shown here is derived from an EMBL/GenBank/DDBJ whole genome shotgun (WGS) entry which is preliminary data.</text>
</comment>
<name>A0A327P1Y8_9BACT</name>
<dbReference type="GO" id="GO:0032259">
    <property type="term" value="P:methylation"/>
    <property type="evidence" value="ECO:0007669"/>
    <property type="project" value="UniProtKB-KW"/>
</dbReference>
<dbReference type="InterPro" id="IPR006342">
    <property type="entry name" value="FkbM_mtfrase"/>
</dbReference>
<dbReference type="GO" id="GO:0005737">
    <property type="term" value="C:cytoplasm"/>
    <property type="evidence" value="ECO:0007669"/>
    <property type="project" value="GOC"/>
</dbReference>
<dbReference type="Pfam" id="PF05050">
    <property type="entry name" value="Methyltransf_21"/>
    <property type="match status" value="1"/>
</dbReference>
<dbReference type="EMBL" id="QLLK01000013">
    <property type="protein sequence ID" value="RAI85581.1"/>
    <property type="molecule type" value="Genomic_DNA"/>
</dbReference>
<dbReference type="Proteomes" id="UP000249610">
    <property type="component" value="Unassembled WGS sequence"/>
</dbReference>
<keyword evidence="2" id="KW-0489">Methyltransferase</keyword>
<reference evidence="2 3" key="1">
    <citation type="submission" date="2018-06" db="EMBL/GenBank/DDBJ databases">
        <title>Genomic Encyclopedia of Archaeal and Bacterial Type Strains, Phase II (KMG-II): from individual species to whole genera.</title>
        <authorList>
            <person name="Goeker M."/>
        </authorList>
    </citation>
    <scope>NUCLEOTIDE SEQUENCE [LARGE SCALE GENOMIC DNA]</scope>
    <source>
        <strain evidence="2 3">DSM 23446</strain>
    </source>
</reference>
<dbReference type="Gene3D" id="3.40.50.150">
    <property type="entry name" value="Vaccinia Virus protein VP39"/>
    <property type="match status" value="1"/>
</dbReference>
<dbReference type="InterPro" id="IPR029063">
    <property type="entry name" value="SAM-dependent_MTases_sf"/>
</dbReference>
<feature type="domain" description="Methyltransferase FkbM" evidence="1">
    <location>
        <begin position="44"/>
        <end position="210"/>
    </location>
</feature>